<dbReference type="SUPFAM" id="SSF55729">
    <property type="entry name" value="Acyl-CoA N-acyltransferases (Nat)"/>
    <property type="match status" value="1"/>
</dbReference>
<dbReference type="PROSITE" id="PS51186">
    <property type="entry name" value="GNAT"/>
    <property type="match status" value="1"/>
</dbReference>
<gene>
    <name evidence="2" type="ORF">AB0K40_29645</name>
</gene>
<dbReference type="Pfam" id="PF00583">
    <property type="entry name" value="Acetyltransf_1"/>
    <property type="match status" value="1"/>
</dbReference>
<dbReference type="Gene3D" id="3.40.630.30">
    <property type="match status" value="1"/>
</dbReference>
<evidence type="ECO:0000259" key="1">
    <source>
        <dbReference type="PROSITE" id="PS51186"/>
    </source>
</evidence>
<dbReference type="Proteomes" id="UP001552427">
    <property type="component" value="Unassembled WGS sequence"/>
</dbReference>
<dbReference type="RefSeq" id="WP_364456095.1">
    <property type="nucleotide sequence ID" value="NZ_JBFARM010000009.1"/>
</dbReference>
<dbReference type="GO" id="GO:0016746">
    <property type="term" value="F:acyltransferase activity"/>
    <property type="evidence" value="ECO:0007669"/>
    <property type="project" value="UniProtKB-KW"/>
</dbReference>
<comment type="caution">
    <text evidence="2">The sequence shown here is derived from an EMBL/GenBank/DDBJ whole genome shotgun (WGS) entry which is preliminary data.</text>
</comment>
<organism evidence="2 3">
    <name type="scientific">Nonomuraea bangladeshensis</name>
    <dbReference type="NCBI Taxonomy" id="404385"/>
    <lineage>
        <taxon>Bacteria</taxon>
        <taxon>Bacillati</taxon>
        <taxon>Actinomycetota</taxon>
        <taxon>Actinomycetes</taxon>
        <taxon>Streptosporangiales</taxon>
        <taxon>Streptosporangiaceae</taxon>
        <taxon>Nonomuraea</taxon>
    </lineage>
</organism>
<dbReference type="EC" id="2.3.1.-" evidence="2"/>
<keyword evidence="3" id="KW-1185">Reference proteome</keyword>
<evidence type="ECO:0000313" key="3">
    <source>
        <dbReference type="Proteomes" id="UP001552427"/>
    </source>
</evidence>
<dbReference type="InterPro" id="IPR000182">
    <property type="entry name" value="GNAT_dom"/>
</dbReference>
<protein>
    <submittedName>
        <fullName evidence="2">GNAT family N-acetyltransferase</fullName>
        <ecNumber evidence="2">2.3.1.-</ecNumber>
    </submittedName>
</protein>
<keyword evidence="2" id="KW-0012">Acyltransferase</keyword>
<reference evidence="2 3" key="1">
    <citation type="submission" date="2024-06" db="EMBL/GenBank/DDBJ databases">
        <title>The Natural Products Discovery Center: Release of the First 8490 Sequenced Strains for Exploring Actinobacteria Biosynthetic Diversity.</title>
        <authorList>
            <person name="Kalkreuter E."/>
            <person name="Kautsar S.A."/>
            <person name="Yang D."/>
            <person name="Bader C.D."/>
            <person name="Teijaro C.N."/>
            <person name="Fluegel L."/>
            <person name="Davis C.M."/>
            <person name="Simpson J.R."/>
            <person name="Lauterbach L."/>
            <person name="Steele A.D."/>
            <person name="Gui C."/>
            <person name="Meng S."/>
            <person name="Li G."/>
            <person name="Viehrig K."/>
            <person name="Ye F."/>
            <person name="Su P."/>
            <person name="Kiefer A.F."/>
            <person name="Nichols A."/>
            <person name="Cepeda A.J."/>
            <person name="Yan W."/>
            <person name="Fan B."/>
            <person name="Jiang Y."/>
            <person name="Adhikari A."/>
            <person name="Zheng C.-J."/>
            <person name="Schuster L."/>
            <person name="Cowan T.M."/>
            <person name="Smanski M.J."/>
            <person name="Chevrette M.G."/>
            <person name="De Carvalho L.P.S."/>
            <person name="Shen B."/>
        </authorList>
    </citation>
    <scope>NUCLEOTIDE SEQUENCE [LARGE SCALE GENOMIC DNA]</scope>
    <source>
        <strain evidence="2 3">NPDC049574</strain>
    </source>
</reference>
<proteinExistence type="predicted"/>
<feature type="domain" description="N-acetyltransferase" evidence="1">
    <location>
        <begin position="127"/>
        <end position="267"/>
    </location>
</feature>
<dbReference type="InterPro" id="IPR016181">
    <property type="entry name" value="Acyl_CoA_acyltransferase"/>
</dbReference>
<keyword evidence="2" id="KW-0808">Transferase</keyword>
<name>A0ABV3HAZ2_9ACTN</name>
<dbReference type="EMBL" id="JBFARM010000009">
    <property type="protein sequence ID" value="MEV4289688.1"/>
    <property type="molecule type" value="Genomic_DNA"/>
</dbReference>
<accession>A0ABV3HAZ2</accession>
<sequence>MAGVMDDVAHLAALRRESDAADLARALAFLRGFARRRAPREVPVPGGVAVLDERYPGSYDDNRLLVWEPAEPDEVLRAADEVLTGHAHRLVTVADGCLGETFAPAFARAGYAHEVHLVMAFRGAVPEDPPPAEPLETAELMEVLRRDWRRSLPEAGEEVVEALARRVENRVAGADRVLFRGVRAPGGELAARADLYLHGGVAQIEDVWTAEEHRGRGHARALLSALLAEAAGAELIFLVADAADWPKDFYARLGFAEVGRTHSFQRA</sequence>
<evidence type="ECO:0000313" key="2">
    <source>
        <dbReference type="EMBL" id="MEV4289688.1"/>
    </source>
</evidence>